<feature type="chain" id="PRO_5025598744" evidence="1">
    <location>
        <begin position="21"/>
        <end position="338"/>
    </location>
</feature>
<dbReference type="OrthoDB" id="10648008at2759"/>
<feature type="signal peptide" evidence="1">
    <location>
        <begin position="1"/>
        <end position="20"/>
    </location>
</feature>
<dbReference type="EMBL" id="ML976990">
    <property type="protein sequence ID" value="KAF1957014.1"/>
    <property type="molecule type" value="Genomic_DNA"/>
</dbReference>
<reference evidence="2" key="1">
    <citation type="journal article" date="2020" name="Stud. Mycol.">
        <title>101 Dothideomycetes genomes: a test case for predicting lifestyles and emergence of pathogens.</title>
        <authorList>
            <person name="Haridas S."/>
            <person name="Albert R."/>
            <person name="Binder M."/>
            <person name="Bloem J."/>
            <person name="Labutti K."/>
            <person name="Salamov A."/>
            <person name="Andreopoulos B."/>
            <person name="Baker S."/>
            <person name="Barry K."/>
            <person name="Bills G."/>
            <person name="Bluhm B."/>
            <person name="Cannon C."/>
            <person name="Castanera R."/>
            <person name="Culley D."/>
            <person name="Daum C."/>
            <person name="Ezra D."/>
            <person name="Gonzalez J."/>
            <person name="Henrissat B."/>
            <person name="Kuo A."/>
            <person name="Liang C."/>
            <person name="Lipzen A."/>
            <person name="Lutzoni F."/>
            <person name="Magnuson J."/>
            <person name="Mondo S."/>
            <person name="Nolan M."/>
            <person name="Ohm R."/>
            <person name="Pangilinan J."/>
            <person name="Park H.-J."/>
            <person name="Ramirez L."/>
            <person name="Alfaro M."/>
            <person name="Sun H."/>
            <person name="Tritt A."/>
            <person name="Yoshinaga Y."/>
            <person name="Zwiers L.-H."/>
            <person name="Turgeon B."/>
            <person name="Goodwin S."/>
            <person name="Spatafora J."/>
            <person name="Crous P."/>
            <person name="Grigoriev I."/>
        </authorList>
    </citation>
    <scope>NUCLEOTIDE SEQUENCE</scope>
    <source>
        <strain evidence="2">CBS 675.92</strain>
    </source>
</reference>
<gene>
    <name evidence="2" type="ORF">CC80DRAFT_53349</name>
</gene>
<evidence type="ECO:0000313" key="2">
    <source>
        <dbReference type="EMBL" id="KAF1957014.1"/>
    </source>
</evidence>
<accession>A0A6A5TXF5</accession>
<evidence type="ECO:0000256" key="1">
    <source>
        <dbReference type="SAM" id="SignalP"/>
    </source>
</evidence>
<keyword evidence="1" id="KW-0732">Signal</keyword>
<evidence type="ECO:0000313" key="3">
    <source>
        <dbReference type="Proteomes" id="UP000800035"/>
    </source>
</evidence>
<protein>
    <submittedName>
        <fullName evidence="2">Uncharacterized protein</fullName>
    </submittedName>
</protein>
<dbReference type="AlphaFoldDB" id="A0A6A5TXF5"/>
<proteinExistence type="predicted"/>
<keyword evidence="3" id="KW-1185">Reference proteome</keyword>
<organism evidence="2 3">
    <name type="scientific">Byssothecium circinans</name>
    <dbReference type="NCBI Taxonomy" id="147558"/>
    <lineage>
        <taxon>Eukaryota</taxon>
        <taxon>Fungi</taxon>
        <taxon>Dikarya</taxon>
        <taxon>Ascomycota</taxon>
        <taxon>Pezizomycotina</taxon>
        <taxon>Dothideomycetes</taxon>
        <taxon>Pleosporomycetidae</taxon>
        <taxon>Pleosporales</taxon>
        <taxon>Massarineae</taxon>
        <taxon>Massarinaceae</taxon>
        <taxon>Byssothecium</taxon>
    </lineage>
</organism>
<sequence>MRLIAAFGSAVTLLGAIVNAVVPNPEIPPADKEAAPAYCGFGYSETGLRGNATPLQAYNTPGYVSLSAPVHSVVLANGYTCAFYPDETCKYARGAETLSTFQGDLMLPTKCYVCTPGETPPTAEGSLPLLNTRTVENIGYEDPAANQTAYCGYLYTEYDLRGSQVEIIGDYKGGWSLPMKSAIVSHGYGVRFMNDHNCNPNVGYSLVTEEFRGNFPVDIWCVHCVVLKTVEGVGDLHRRTESDKDRRLGASTPPATDNAEYAGYIYSERNLRGDSRPLDVDTQTTIVGAARSAIISLGYLCLFTSNDHCSTSEGFYVIVAYGQGDFEKDVHCYHCWID</sequence>
<dbReference type="Proteomes" id="UP000800035">
    <property type="component" value="Unassembled WGS sequence"/>
</dbReference>
<name>A0A6A5TXF5_9PLEO</name>